<protein>
    <submittedName>
        <fullName evidence="4">DUF305 domain-containing protein</fullName>
    </submittedName>
</protein>
<comment type="caution">
    <text evidence="4">The sequence shown here is derived from an EMBL/GenBank/DDBJ whole genome shotgun (WGS) entry which is preliminary data.</text>
</comment>
<dbReference type="PANTHER" id="PTHR36933">
    <property type="entry name" value="SLL0788 PROTEIN"/>
    <property type="match status" value="1"/>
</dbReference>
<evidence type="ECO:0000313" key="5">
    <source>
        <dbReference type="Proteomes" id="UP001597042"/>
    </source>
</evidence>
<dbReference type="InterPro" id="IPR005183">
    <property type="entry name" value="DUF305_CopM-like"/>
</dbReference>
<organism evidence="4 5">
    <name type="scientific">Microbacterium koreense</name>
    <dbReference type="NCBI Taxonomy" id="323761"/>
    <lineage>
        <taxon>Bacteria</taxon>
        <taxon>Bacillati</taxon>
        <taxon>Actinomycetota</taxon>
        <taxon>Actinomycetes</taxon>
        <taxon>Micrococcales</taxon>
        <taxon>Microbacteriaceae</taxon>
        <taxon>Microbacterium</taxon>
    </lineage>
</organism>
<evidence type="ECO:0000256" key="1">
    <source>
        <dbReference type="SAM" id="MobiDB-lite"/>
    </source>
</evidence>
<dbReference type="PROSITE" id="PS51257">
    <property type="entry name" value="PROKAR_LIPOPROTEIN"/>
    <property type="match status" value="1"/>
</dbReference>
<gene>
    <name evidence="4" type="ORF">ACFQZV_03525</name>
</gene>
<keyword evidence="2" id="KW-0732">Signal</keyword>
<dbReference type="Gene3D" id="1.20.1260.10">
    <property type="match status" value="1"/>
</dbReference>
<sequence>MSTSMKTLAAATLVVLASVLAACTTDAEPAPTSTAPVIQLGAPGEDGRTLSPDEVAGLTTAPYVEADVLFVRDMLHHHSQALIMTGYVDERTDNPDLQLIAERMDVSQTDEMDLMESWLQQRGEAARDPDGGHLGHSIATMPGILTDEQLAELEAARGAEFDRLFLEYMIIHHQGAITMVTELYEAGGGQETAIDQIARHVEADQNIEIGRMRTMLASMD</sequence>
<dbReference type="Proteomes" id="UP001597042">
    <property type="component" value="Unassembled WGS sequence"/>
</dbReference>
<reference evidence="5" key="1">
    <citation type="journal article" date="2019" name="Int. J. Syst. Evol. Microbiol.">
        <title>The Global Catalogue of Microorganisms (GCM) 10K type strain sequencing project: providing services to taxonomists for standard genome sequencing and annotation.</title>
        <authorList>
            <consortium name="The Broad Institute Genomics Platform"/>
            <consortium name="The Broad Institute Genome Sequencing Center for Infectious Disease"/>
            <person name="Wu L."/>
            <person name="Ma J."/>
        </authorList>
    </citation>
    <scope>NUCLEOTIDE SEQUENCE [LARGE SCALE GENOMIC DNA]</scope>
    <source>
        <strain evidence="5">CCUG 50754</strain>
    </source>
</reference>
<keyword evidence="5" id="KW-1185">Reference proteome</keyword>
<dbReference type="Pfam" id="PF03713">
    <property type="entry name" value="DUF305"/>
    <property type="match status" value="1"/>
</dbReference>
<dbReference type="EMBL" id="JBHTIM010000001">
    <property type="protein sequence ID" value="MFD0780371.1"/>
    <property type="molecule type" value="Genomic_DNA"/>
</dbReference>
<name>A0ABW2ZPD4_9MICO</name>
<dbReference type="RefSeq" id="WP_378750794.1">
    <property type="nucleotide sequence ID" value="NZ_JBHSSV010000003.1"/>
</dbReference>
<feature type="region of interest" description="Disordered" evidence="1">
    <location>
        <begin position="27"/>
        <end position="48"/>
    </location>
</feature>
<feature type="domain" description="DUF305" evidence="3">
    <location>
        <begin position="67"/>
        <end position="216"/>
    </location>
</feature>
<evidence type="ECO:0000256" key="2">
    <source>
        <dbReference type="SAM" id="SignalP"/>
    </source>
</evidence>
<feature type="signal peptide" evidence="2">
    <location>
        <begin position="1"/>
        <end position="21"/>
    </location>
</feature>
<dbReference type="InterPro" id="IPR012347">
    <property type="entry name" value="Ferritin-like"/>
</dbReference>
<evidence type="ECO:0000313" key="4">
    <source>
        <dbReference type="EMBL" id="MFD0780371.1"/>
    </source>
</evidence>
<proteinExistence type="predicted"/>
<dbReference type="PANTHER" id="PTHR36933:SF1">
    <property type="entry name" value="SLL0788 PROTEIN"/>
    <property type="match status" value="1"/>
</dbReference>
<accession>A0ABW2ZPD4</accession>
<evidence type="ECO:0000259" key="3">
    <source>
        <dbReference type="Pfam" id="PF03713"/>
    </source>
</evidence>
<feature type="chain" id="PRO_5045339316" evidence="2">
    <location>
        <begin position="22"/>
        <end position="220"/>
    </location>
</feature>